<accession>A0A1E5T7S9</accession>
<evidence type="ECO:0000313" key="1">
    <source>
        <dbReference type="EMBL" id="OEK07441.1"/>
    </source>
</evidence>
<comment type="caution">
    <text evidence="1">The sequence shown here is derived from an EMBL/GenBank/DDBJ whole genome shotgun (WGS) entry which is preliminary data.</text>
</comment>
<proteinExistence type="predicted"/>
<gene>
    <name evidence="1" type="ORF">BFP71_00080</name>
</gene>
<evidence type="ECO:0000313" key="2">
    <source>
        <dbReference type="Proteomes" id="UP000095552"/>
    </source>
</evidence>
<dbReference type="AlphaFoldDB" id="A0A1E5T7S9"/>
<dbReference type="Proteomes" id="UP000095552">
    <property type="component" value="Unassembled WGS sequence"/>
</dbReference>
<dbReference type="STRING" id="1563681.BFP71_00080"/>
<sequence length="114" mass="13003">MKTITKGPVKSLEILSRLFLIHSARSQSAVLSSIQGSKAILRSVEFHLEPYYLKRTFARSLFFFRASLPTELKSLPSGELSKMSLIAIDEPLFFEGNGRSTNYKELQNDSNYRR</sequence>
<name>A0A1E5T7S9_9BACT</name>
<keyword evidence="2" id="KW-1185">Reference proteome</keyword>
<reference evidence="1 2" key="1">
    <citation type="submission" date="2016-08" db="EMBL/GenBank/DDBJ databases">
        <title>Draft genome of Fabibacter sp. strain SK-8.</title>
        <authorList>
            <person name="Wong S.-K."/>
            <person name="Hamasaki K."/>
            <person name="Yoshizawa S."/>
        </authorList>
    </citation>
    <scope>NUCLEOTIDE SEQUENCE [LARGE SCALE GENOMIC DNA]</scope>
    <source>
        <strain evidence="1 2">SK-8</strain>
    </source>
</reference>
<organism evidence="1 2">
    <name type="scientific">Roseivirga misakiensis</name>
    <dbReference type="NCBI Taxonomy" id="1563681"/>
    <lineage>
        <taxon>Bacteria</taxon>
        <taxon>Pseudomonadati</taxon>
        <taxon>Bacteroidota</taxon>
        <taxon>Cytophagia</taxon>
        <taxon>Cytophagales</taxon>
        <taxon>Roseivirgaceae</taxon>
        <taxon>Roseivirga</taxon>
    </lineage>
</organism>
<dbReference type="EMBL" id="MDGQ01000002">
    <property type="protein sequence ID" value="OEK07441.1"/>
    <property type="molecule type" value="Genomic_DNA"/>
</dbReference>
<protein>
    <submittedName>
        <fullName evidence="1">Uncharacterized protein</fullName>
    </submittedName>
</protein>